<evidence type="ECO:0000313" key="3">
    <source>
        <dbReference type="Proteomes" id="UP000569329"/>
    </source>
</evidence>
<keyword evidence="3" id="KW-1185">Reference proteome</keyword>
<comment type="caution">
    <text evidence="2">The sequence shown here is derived from an EMBL/GenBank/DDBJ whole genome shotgun (WGS) entry which is preliminary data.</text>
</comment>
<dbReference type="AlphaFoldDB" id="A0A839E4R3"/>
<feature type="region of interest" description="Disordered" evidence="1">
    <location>
        <begin position="120"/>
        <end position="155"/>
    </location>
</feature>
<sequence>MDERARGYCQYCKKTLHALDNVNSCSKADLEFTLSVVSAVAAVGAIPFTAGASMTFAVVGAASAVGGAAQKGYEAVEGSGGSAEQVVSSMKDAIDKLTGHISEKEGQIAKALNGYAGEVNQQKSKEDSPFVSARPKLAGMEGTELTSSAGVCGHD</sequence>
<protein>
    <submittedName>
        <fullName evidence="2">Gas vesicle protein</fullName>
    </submittedName>
</protein>
<dbReference type="RefSeq" id="WP_220480519.1">
    <property type="nucleotide sequence ID" value="NZ_JACGWZ010000005.1"/>
</dbReference>
<dbReference type="EMBL" id="JACGWZ010000005">
    <property type="protein sequence ID" value="MBA8826321.1"/>
    <property type="molecule type" value="Genomic_DNA"/>
</dbReference>
<dbReference type="Proteomes" id="UP000569329">
    <property type="component" value="Unassembled WGS sequence"/>
</dbReference>
<organism evidence="2 3">
    <name type="scientific">Halosaccharopolyspora lacisalsi</name>
    <dbReference type="NCBI Taxonomy" id="1000566"/>
    <lineage>
        <taxon>Bacteria</taxon>
        <taxon>Bacillati</taxon>
        <taxon>Actinomycetota</taxon>
        <taxon>Actinomycetes</taxon>
        <taxon>Pseudonocardiales</taxon>
        <taxon>Pseudonocardiaceae</taxon>
        <taxon>Halosaccharopolyspora</taxon>
    </lineage>
</organism>
<gene>
    <name evidence="2" type="ORF">FHX42_003697</name>
</gene>
<reference evidence="2 3" key="1">
    <citation type="submission" date="2020-07" db="EMBL/GenBank/DDBJ databases">
        <title>Sequencing the genomes of 1000 actinobacteria strains.</title>
        <authorList>
            <person name="Klenk H.-P."/>
        </authorList>
    </citation>
    <scope>NUCLEOTIDE SEQUENCE [LARGE SCALE GENOMIC DNA]</scope>
    <source>
        <strain evidence="2 3">DSM 45975</strain>
    </source>
</reference>
<evidence type="ECO:0000313" key="2">
    <source>
        <dbReference type="EMBL" id="MBA8826321.1"/>
    </source>
</evidence>
<evidence type="ECO:0000256" key="1">
    <source>
        <dbReference type="SAM" id="MobiDB-lite"/>
    </source>
</evidence>
<name>A0A839E4R3_9PSEU</name>
<accession>A0A839E4R3</accession>
<proteinExistence type="predicted"/>